<organism evidence="2 3">
    <name type="scientific">Jimgerdemannia flammicorona</name>
    <dbReference type="NCBI Taxonomy" id="994334"/>
    <lineage>
        <taxon>Eukaryota</taxon>
        <taxon>Fungi</taxon>
        <taxon>Fungi incertae sedis</taxon>
        <taxon>Mucoromycota</taxon>
        <taxon>Mucoromycotina</taxon>
        <taxon>Endogonomycetes</taxon>
        <taxon>Endogonales</taxon>
        <taxon>Endogonaceae</taxon>
        <taxon>Jimgerdemannia</taxon>
    </lineage>
</organism>
<dbReference type="Proteomes" id="UP000268093">
    <property type="component" value="Unassembled WGS sequence"/>
</dbReference>
<dbReference type="AlphaFoldDB" id="A0A433DJJ7"/>
<name>A0A433DJJ7_9FUNG</name>
<evidence type="ECO:0000313" key="3">
    <source>
        <dbReference type="Proteomes" id="UP000268093"/>
    </source>
</evidence>
<feature type="compositionally biased region" description="Basic and acidic residues" evidence="1">
    <location>
        <begin position="218"/>
        <end position="230"/>
    </location>
</feature>
<accession>A0A433DJJ7</accession>
<dbReference type="GO" id="GO:0070828">
    <property type="term" value="P:heterochromatin organization"/>
    <property type="evidence" value="ECO:0007669"/>
    <property type="project" value="TreeGrafter"/>
</dbReference>
<dbReference type="PANTHER" id="PTHR46820">
    <property type="entry name" value="HISTONE-LYSINE N-METHYLTRANSFERASE SETD7"/>
    <property type="match status" value="1"/>
</dbReference>
<feature type="region of interest" description="Disordered" evidence="1">
    <location>
        <begin position="28"/>
        <end position="61"/>
    </location>
</feature>
<dbReference type="InterPro" id="IPR046341">
    <property type="entry name" value="SET_dom_sf"/>
</dbReference>
<keyword evidence="3" id="KW-1185">Reference proteome</keyword>
<dbReference type="Gene3D" id="2.170.270.10">
    <property type="entry name" value="SET domain"/>
    <property type="match status" value="1"/>
</dbReference>
<protein>
    <submittedName>
        <fullName evidence="2">Uncharacterized protein</fullName>
    </submittedName>
</protein>
<sequence>MLQWLHVIRGFIMYNFCASCLQRRQMPRHRKPATPDLQRTIPTSASRYSGNRHPATGAYHGRGTLHLQDRTRFEGRFVEGKSHDMGKWERPREIGSLLFLCETCRQTRCSTRTQTGGRWVCFSVLYPLPNREMFFTRRTNIHSTITPPVAIHDSNGVLDGPATEYVTSGLRVLAQGEYVCGRKVGVWMFGLEDDAMIDARYFPLPSPAHADPQLATHYHHDPSTHDRISRDPLLPDPYERRYVEVRPSTLQSAGEGLFVKVDVPGLVGISFMLC</sequence>
<evidence type="ECO:0000313" key="2">
    <source>
        <dbReference type="EMBL" id="RUP50951.1"/>
    </source>
</evidence>
<proteinExistence type="predicted"/>
<dbReference type="GO" id="GO:0005694">
    <property type="term" value="C:chromosome"/>
    <property type="evidence" value="ECO:0007669"/>
    <property type="project" value="TreeGrafter"/>
</dbReference>
<dbReference type="GO" id="GO:0005634">
    <property type="term" value="C:nucleus"/>
    <property type="evidence" value="ECO:0007669"/>
    <property type="project" value="TreeGrafter"/>
</dbReference>
<dbReference type="OrthoDB" id="294378at2759"/>
<dbReference type="PANTHER" id="PTHR46820:SF1">
    <property type="entry name" value="HISTONE-LYSINE N-METHYLTRANSFERASE SETD7"/>
    <property type="match status" value="1"/>
</dbReference>
<dbReference type="EMBL" id="RBNI01001061">
    <property type="protein sequence ID" value="RUP50951.1"/>
    <property type="molecule type" value="Genomic_DNA"/>
</dbReference>
<evidence type="ECO:0000256" key="1">
    <source>
        <dbReference type="SAM" id="MobiDB-lite"/>
    </source>
</evidence>
<feature type="compositionally biased region" description="Polar residues" evidence="1">
    <location>
        <begin position="40"/>
        <end position="49"/>
    </location>
</feature>
<dbReference type="GO" id="GO:0003682">
    <property type="term" value="F:chromatin binding"/>
    <property type="evidence" value="ECO:0007669"/>
    <property type="project" value="TreeGrafter"/>
</dbReference>
<feature type="region of interest" description="Disordered" evidence="1">
    <location>
        <begin position="213"/>
        <end position="234"/>
    </location>
</feature>
<reference evidence="2 3" key="1">
    <citation type="journal article" date="2018" name="New Phytol.">
        <title>Phylogenomics of Endogonaceae and evolution of mycorrhizas within Mucoromycota.</title>
        <authorList>
            <person name="Chang Y."/>
            <person name="Desiro A."/>
            <person name="Na H."/>
            <person name="Sandor L."/>
            <person name="Lipzen A."/>
            <person name="Clum A."/>
            <person name="Barry K."/>
            <person name="Grigoriev I.V."/>
            <person name="Martin F.M."/>
            <person name="Stajich J.E."/>
            <person name="Smith M.E."/>
            <person name="Bonito G."/>
            <person name="Spatafora J.W."/>
        </authorList>
    </citation>
    <scope>NUCLEOTIDE SEQUENCE [LARGE SCALE GENOMIC DNA]</scope>
    <source>
        <strain evidence="2 3">GMNB39</strain>
    </source>
</reference>
<comment type="caution">
    <text evidence="2">The sequence shown here is derived from an EMBL/GenBank/DDBJ whole genome shotgun (WGS) entry which is preliminary data.</text>
</comment>
<gene>
    <name evidence="2" type="ORF">BC936DRAFT_136948</name>
</gene>